<feature type="domain" description="Glycoside hydrolase family 2 immunoglobulin-like beta-sandwich" evidence="8">
    <location>
        <begin position="206"/>
        <end position="306"/>
    </location>
</feature>
<feature type="domain" description="Glycosyl hydrolases family 2 sugar binding" evidence="10">
    <location>
        <begin position="32"/>
        <end position="203"/>
    </location>
</feature>
<dbReference type="SUPFAM" id="SSF51445">
    <property type="entry name" value="(Trans)glycosidases"/>
    <property type="match status" value="1"/>
</dbReference>
<dbReference type="InterPro" id="IPR017853">
    <property type="entry name" value="GH"/>
</dbReference>
<evidence type="ECO:0000256" key="7">
    <source>
        <dbReference type="SAM" id="SignalP"/>
    </source>
</evidence>
<dbReference type="InParanoid" id="A0A482WKB1"/>
<feature type="chain" id="PRO_5019818522" description="Beta-glucuronidase" evidence="7">
    <location>
        <begin position="20"/>
        <end position="618"/>
    </location>
</feature>
<dbReference type="Pfam" id="PF02836">
    <property type="entry name" value="Glyco_hydro_2_C"/>
    <property type="match status" value="1"/>
</dbReference>
<evidence type="ECO:0000259" key="8">
    <source>
        <dbReference type="Pfam" id="PF00703"/>
    </source>
</evidence>
<evidence type="ECO:0000313" key="11">
    <source>
        <dbReference type="EMBL" id="RZF33967.1"/>
    </source>
</evidence>
<dbReference type="PANTHER" id="PTHR10066">
    <property type="entry name" value="BETA-GLUCURONIDASE"/>
    <property type="match status" value="1"/>
</dbReference>
<evidence type="ECO:0000259" key="10">
    <source>
        <dbReference type="Pfam" id="PF02837"/>
    </source>
</evidence>
<dbReference type="InterPro" id="IPR008979">
    <property type="entry name" value="Galactose-bd-like_sf"/>
</dbReference>
<dbReference type="GO" id="GO:0005975">
    <property type="term" value="P:carbohydrate metabolic process"/>
    <property type="evidence" value="ECO:0007669"/>
    <property type="project" value="InterPro"/>
</dbReference>
<evidence type="ECO:0000256" key="4">
    <source>
        <dbReference type="ARBA" id="ARBA00016205"/>
    </source>
</evidence>
<feature type="signal peptide" evidence="7">
    <location>
        <begin position="1"/>
        <end position="19"/>
    </location>
</feature>
<dbReference type="SUPFAM" id="SSF49785">
    <property type="entry name" value="Galactose-binding domain-like"/>
    <property type="match status" value="1"/>
</dbReference>
<dbReference type="FunFam" id="3.20.20.80:FF:000080">
    <property type="entry name" value="Beta-glucuronidase UidA"/>
    <property type="match status" value="1"/>
</dbReference>
<dbReference type="InterPro" id="IPR006104">
    <property type="entry name" value="Glyco_hydro_2_N"/>
</dbReference>
<dbReference type="InterPro" id="IPR006101">
    <property type="entry name" value="Glyco_hydro_2"/>
</dbReference>
<dbReference type="AlphaFoldDB" id="A0A482WKB1"/>
<accession>A0A482WKB1</accession>
<dbReference type="Proteomes" id="UP000291343">
    <property type="component" value="Unassembled WGS sequence"/>
</dbReference>
<dbReference type="PRINTS" id="PR00132">
    <property type="entry name" value="GLHYDRLASE2"/>
</dbReference>
<evidence type="ECO:0000256" key="5">
    <source>
        <dbReference type="ARBA" id="ARBA00022801"/>
    </source>
</evidence>
<comment type="caution">
    <text evidence="11">The sequence shown here is derived from an EMBL/GenBank/DDBJ whole genome shotgun (WGS) entry which is preliminary data.</text>
</comment>
<dbReference type="Pfam" id="PF00703">
    <property type="entry name" value="Glyco_hydro_2"/>
    <property type="match status" value="1"/>
</dbReference>
<feature type="domain" description="Glycoside hydrolase family 2 catalytic" evidence="9">
    <location>
        <begin position="313"/>
        <end position="604"/>
    </location>
</feature>
<dbReference type="EC" id="3.2.1.31" evidence="3"/>
<gene>
    <name evidence="11" type="ORF">LSTR_LSTR012087</name>
</gene>
<dbReference type="Gene3D" id="3.20.20.80">
    <property type="entry name" value="Glycosidases"/>
    <property type="match status" value="1"/>
</dbReference>
<dbReference type="SUPFAM" id="SSF49303">
    <property type="entry name" value="beta-Galactosidase/glucuronidase domain"/>
    <property type="match status" value="1"/>
</dbReference>
<keyword evidence="5" id="KW-0378">Hydrolase</keyword>
<sequence>MICKIFVFALFCLVEFSNSCLFPYESETRQTKSLNGLWSFKVINGSSLTPLLEESDKDVIKMPVPSSFNDITTNPAVRDHFGLVVYQTKFFVPMSWKDGRTRVFIHFGGVHYLSHVFLNGIKVGTNKGGHLPFEIELSANLKVGANILTVNVDNILTPDSLPQGKTTNEKTDWSAKNVTTYSHNCDYFDYAGINRPVTLFTTPTIRICDVEIKTTYKDGRGFIQYSIDDCEDKPNSCEVRLYDKNNEFVTSESGPSSLGTMVITDVHLWWPIMSKHSPGYLYTMEMNLFGHDNSTVDVYRQPVGIRKISWNSNSLFINNEEIYLRGVGMHEDSDLRGRGFDNVILARDMNLMKWLGANSFRPSHYPYAEETLNEADSMGILVIMETPACSLDQFGDKIRQEHDRILKQMIKQHKHRPSVVMWSLANEPQTDKNNSGEYFSHLFQVAHSYDKTRPVTFVTSQGCKNDKAVKYMDVVCFNRYKAWYERPGRLEFIKDMIKHEIQLWHETYSKPVILTEYGAGSLSGYHSLPSTMWTEDYQVNLHEEHFKAFDELRGKGLSGEMVWNFIDFQVPQEYNRPGRCSKGLFTRERQPKAVAHVIRNRYHLLAEESPKTYSCKTL</sequence>
<organism evidence="11 12">
    <name type="scientific">Laodelphax striatellus</name>
    <name type="common">Small brown planthopper</name>
    <name type="synonym">Delphax striatella</name>
    <dbReference type="NCBI Taxonomy" id="195883"/>
    <lineage>
        <taxon>Eukaryota</taxon>
        <taxon>Metazoa</taxon>
        <taxon>Ecdysozoa</taxon>
        <taxon>Arthropoda</taxon>
        <taxon>Hexapoda</taxon>
        <taxon>Insecta</taxon>
        <taxon>Pterygota</taxon>
        <taxon>Neoptera</taxon>
        <taxon>Paraneoptera</taxon>
        <taxon>Hemiptera</taxon>
        <taxon>Auchenorrhyncha</taxon>
        <taxon>Fulgoroidea</taxon>
        <taxon>Delphacidae</taxon>
        <taxon>Criomorphinae</taxon>
        <taxon>Laodelphax</taxon>
    </lineage>
</organism>
<comment type="function">
    <text evidence="1">Plays an important role in the degradation of dermatan and keratan sulfates.</text>
</comment>
<evidence type="ECO:0000313" key="12">
    <source>
        <dbReference type="Proteomes" id="UP000291343"/>
    </source>
</evidence>
<dbReference type="InterPro" id="IPR036156">
    <property type="entry name" value="Beta-gal/glucu_dom_sf"/>
</dbReference>
<dbReference type="NCBIfam" id="NF007538">
    <property type="entry name" value="PRK10150.1"/>
    <property type="match status" value="1"/>
</dbReference>
<evidence type="ECO:0000256" key="1">
    <source>
        <dbReference type="ARBA" id="ARBA00003025"/>
    </source>
</evidence>
<evidence type="ECO:0000256" key="3">
    <source>
        <dbReference type="ARBA" id="ARBA00012761"/>
    </source>
</evidence>
<dbReference type="EMBL" id="QKKF02033080">
    <property type="protein sequence ID" value="RZF33967.1"/>
    <property type="molecule type" value="Genomic_DNA"/>
</dbReference>
<dbReference type="Gene3D" id="2.60.120.260">
    <property type="entry name" value="Galactose-binding domain-like"/>
    <property type="match status" value="1"/>
</dbReference>
<dbReference type="GO" id="GO:0019391">
    <property type="term" value="P:glucuronoside catabolic process"/>
    <property type="evidence" value="ECO:0007669"/>
    <property type="project" value="TreeGrafter"/>
</dbReference>
<reference evidence="11 12" key="1">
    <citation type="journal article" date="2017" name="Gigascience">
        <title>Genome sequence of the small brown planthopper, Laodelphax striatellus.</title>
        <authorList>
            <person name="Zhu J."/>
            <person name="Jiang F."/>
            <person name="Wang X."/>
            <person name="Yang P."/>
            <person name="Bao Y."/>
            <person name="Zhao W."/>
            <person name="Wang W."/>
            <person name="Lu H."/>
            <person name="Wang Q."/>
            <person name="Cui N."/>
            <person name="Li J."/>
            <person name="Chen X."/>
            <person name="Luo L."/>
            <person name="Yu J."/>
            <person name="Kang L."/>
            <person name="Cui F."/>
        </authorList>
    </citation>
    <scope>NUCLEOTIDE SEQUENCE [LARGE SCALE GENOMIC DNA]</scope>
    <source>
        <strain evidence="11">Lst14</strain>
    </source>
</reference>
<evidence type="ECO:0000256" key="2">
    <source>
        <dbReference type="ARBA" id="ARBA00007401"/>
    </source>
</evidence>
<dbReference type="SMR" id="A0A482WKB1"/>
<keyword evidence="12" id="KW-1185">Reference proteome</keyword>
<dbReference type="InterPro" id="IPR006103">
    <property type="entry name" value="Glyco_hydro_2_cat"/>
</dbReference>
<keyword evidence="7" id="KW-0732">Signal</keyword>
<name>A0A482WKB1_LAOST</name>
<comment type="similarity">
    <text evidence="2">Belongs to the glycosyl hydrolase 2 family.</text>
</comment>
<dbReference type="InterPro" id="IPR006102">
    <property type="entry name" value="Ig-like_GH2"/>
</dbReference>
<evidence type="ECO:0000259" key="9">
    <source>
        <dbReference type="Pfam" id="PF02836"/>
    </source>
</evidence>
<evidence type="ECO:0000256" key="6">
    <source>
        <dbReference type="ARBA" id="ARBA00023295"/>
    </source>
</evidence>
<dbReference type="GO" id="GO:0004566">
    <property type="term" value="F:beta-glucuronidase activity"/>
    <property type="evidence" value="ECO:0007669"/>
    <property type="project" value="UniProtKB-EC"/>
</dbReference>
<dbReference type="GO" id="GO:0005615">
    <property type="term" value="C:extracellular space"/>
    <property type="evidence" value="ECO:0007669"/>
    <property type="project" value="TreeGrafter"/>
</dbReference>
<dbReference type="GO" id="GO:0030246">
    <property type="term" value="F:carbohydrate binding"/>
    <property type="evidence" value="ECO:0007669"/>
    <property type="project" value="TreeGrafter"/>
</dbReference>
<dbReference type="Pfam" id="PF02837">
    <property type="entry name" value="Glyco_hydro_2_N"/>
    <property type="match status" value="1"/>
</dbReference>
<dbReference type="STRING" id="195883.A0A482WKB1"/>
<dbReference type="OrthoDB" id="408532at2759"/>
<dbReference type="InterPro" id="IPR013783">
    <property type="entry name" value="Ig-like_fold"/>
</dbReference>
<protein>
    <recommendedName>
        <fullName evidence="4">Beta-glucuronidase</fullName>
        <ecNumber evidence="3">3.2.1.31</ecNumber>
    </recommendedName>
</protein>
<dbReference type="Gene3D" id="2.60.40.10">
    <property type="entry name" value="Immunoglobulins"/>
    <property type="match status" value="1"/>
</dbReference>
<dbReference type="PANTHER" id="PTHR10066:SF67">
    <property type="entry name" value="BETA-GLUCURONIDASE"/>
    <property type="match status" value="1"/>
</dbReference>
<proteinExistence type="inferred from homology"/>
<keyword evidence="6" id="KW-0326">Glycosidase</keyword>